<sequence>MVQMADYVELKTYNFSVSISAIH</sequence>
<accession>A0A1R3JLR0</accession>
<keyword evidence="2" id="KW-1185">Reference proteome</keyword>
<dbReference type="AlphaFoldDB" id="A0A1R3JLR0"/>
<reference evidence="1 2" key="1">
    <citation type="submission" date="2013-09" db="EMBL/GenBank/DDBJ databases">
        <title>Corchorus capsularis genome sequencing.</title>
        <authorList>
            <person name="Alam M."/>
            <person name="Haque M.S."/>
            <person name="Islam M.S."/>
            <person name="Emdad E.M."/>
            <person name="Islam M.M."/>
            <person name="Ahmed B."/>
            <person name="Halim A."/>
            <person name="Hossen Q.M.M."/>
            <person name="Hossain M.Z."/>
            <person name="Ahmed R."/>
            <person name="Khan M.M."/>
            <person name="Islam R."/>
            <person name="Rashid M.M."/>
            <person name="Khan S.A."/>
            <person name="Rahman M.S."/>
            <person name="Alam M."/>
        </authorList>
    </citation>
    <scope>NUCLEOTIDE SEQUENCE [LARGE SCALE GENOMIC DNA]</scope>
    <source>
        <strain evidence="2">cv. CVL-1</strain>
        <tissue evidence="1">Whole seedling</tissue>
    </source>
</reference>
<name>A0A1R3JLR0_COCAP</name>
<dbReference type="EMBL" id="AWWV01007590">
    <property type="protein sequence ID" value="OMO95786.1"/>
    <property type="molecule type" value="Genomic_DNA"/>
</dbReference>
<evidence type="ECO:0000313" key="1">
    <source>
        <dbReference type="EMBL" id="OMO95786.1"/>
    </source>
</evidence>
<evidence type="ECO:0000313" key="2">
    <source>
        <dbReference type="Proteomes" id="UP000188268"/>
    </source>
</evidence>
<dbReference type="Proteomes" id="UP000188268">
    <property type="component" value="Unassembled WGS sequence"/>
</dbReference>
<dbReference type="Gramene" id="OMO95786">
    <property type="protein sequence ID" value="OMO95786"/>
    <property type="gene ID" value="CCACVL1_05260"/>
</dbReference>
<gene>
    <name evidence="1" type="ORF">CCACVL1_05260</name>
</gene>
<comment type="caution">
    <text evidence="1">The sequence shown here is derived from an EMBL/GenBank/DDBJ whole genome shotgun (WGS) entry which is preliminary data.</text>
</comment>
<protein>
    <submittedName>
        <fullName evidence="1">Uncharacterized protein</fullName>
    </submittedName>
</protein>
<proteinExistence type="predicted"/>
<organism evidence="1 2">
    <name type="scientific">Corchorus capsularis</name>
    <name type="common">Jute</name>
    <dbReference type="NCBI Taxonomy" id="210143"/>
    <lineage>
        <taxon>Eukaryota</taxon>
        <taxon>Viridiplantae</taxon>
        <taxon>Streptophyta</taxon>
        <taxon>Embryophyta</taxon>
        <taxon>Tracheophyta</taxon>
        <taxon>Spermatophyta</taxon>
        <taxon>Magnoliopsida</taxon>
        <taxon>eudicotyledons</taxon>
        <taxon>Gunneridae</taxon>
        <taxon>Pentapetalae</taxon>
        <taxon>rosids</taxon>
        <taxon>malvids</taxon>
        <taxon>Malvales</taxon>
        <taxon>Malvaceae</taxon>
        <taxon>Grewioideae</taxon>
        <taxon>Apeibeae</taxon>
        <taxon>Corchorus</taxon>
    </lineage>
</organism>